<comment type="similarity">
    <text evidence="1 8 9">Belongs to the universal ribosomal protein uL3 family.</text>
</comment>
<evidence type="ECO:0000256" key="6">
    <source>
        <dbReference type="ARBA" id="ARBA00023274"/>
    </source>
</evidence>
<keyword evidence="4 8" id="KW-0694">RNA-binding</keyword>
<accession>A0ABQ6Y4T9</accession>
<comment type="function">
    <text evidence="8 10">One of the primary rRNA binding proteins, it binds directly near the 3'-end of the 23S rRNA, where it nucleates assembly of the 50S subunit.</text>
</comment>
<evidence type="ECO:0000256" key="5">
    <source>
        <dbReference type="ARBA" id="ARBA00022980"/>
    </source>
</evidence>
<dbReference type="GO" id="GO:0005840">
    <property type="term" value="C:ribosome"/>
    <property type="evidence" value="ECO:0007669"/>
    <property type="project" value="UniProtKB-KW"/>
</dbReference>
<keyword evidence="5 8" id="KW-0689">Ribosomal protein</keyword>
<dbReference type="HAMAP" id="MF_01325_B">
    <property type="entry name" value="Ribosomal_uL3_B"/>
    <property type="match status" value="1"/>
</dbReference>
<organism evidence="12 13">
    <name type="scientific">Alcanivorax xiamenensis</name>
    <dbReference type="NCBI Taxonomy" id="1177156"/>
    <lineage>
        <taxon>Bacteria</taxon>
        <taxon>Pseudomonadati</taxon>
        <taxon>Pseudomonadota</taxon>
        <taxon>Gammaproteobacteria</taxon>
        <taxon>Oceanospirillales</taxon>
        <taxon>Alcanivoracaceae</taxon>
        <taxon>Alcanivorax</taxon>
    </lineage>
</organism>
<dbReference type="RefSeq" id="WP_133492903.1">
    <property type="nucleotide sequence ID" value="NZ_AQPF01000036.1"/>
</dbReference>
<sequence>MAIGVIGRKCGMTRVFTEDGVSVPVTVIEVSPNRVSQIKTEETDGYEAVQVTVGERRASRVTKPMAGHFAKAGVEAGRTVGEFRAAAGDLQVGGELTLEVFEAGQIVDVTGTSKGKGFAGTVKRWNFRTQDATHGNSLSHRAPGSIGQNQTPGRVFKGKKMAGHMGAERVTVQNLEVVRVDVEKNLLLVKGAVPGAAGGDVIVIPAVKAKA</sequence>
<evidence type="ECO:0000256" key="10">
    <source>
        <dbReference type="RuleBase" id="RU003906"/>
    </source>
</evidence>
<keyword evidence="3 8" id="KW-0699">rRNA-binding</keyword>
<evidence type="ECO:0000256" key="7">
    <source>
        <dbReference type="ARBA" id="ARBA00035243"/>
    </source>
</evidence>
<dbReference type="Gene3D" id="2.40.30.10">
    <property type="entry name" value="Translation factors"/>
    <property type="match status" value="1"/>
</dbReference>
<evidence type="ECO:0000313" key="12">
    <source>
        <dbReference type="EMBL" id="KAF0804228.1"/>
    </source>
</evidence>
<evidence type="ECO:0000256" key="3">
    <source>
        <dbReference type="ARBA" id="ARBA00022730"/>
    </source>
</evidence>
<evidence type="ECO:0000256" key="4">
    <source>
        <dbReference type="ARBA" id="ARBA00022884"/>
    </source>
</evidence>
<dbReference type="PROSITE" id="PS00474">
    <property type="entry name" value="RIBOSOMAL_L3"/>
    <property type="match status" value="1"/>
</dbReference>
<proteinExistence type="inferred from homology"/>
<evidence type="ECO:0000256" key="8">
    <source>
        <dbReference type="HAMAP-Rule" id="MF_01325"/>
    </source>
</evidence>
<evidence type="ECO:0000256" key="1">
    <source>
        <dbReference type="ARBA" id="ARBA00006540"/>
    </source>
</evidence>
<dbReference type="NCBIfam" id="TIGR03625">
    <property type="entry name" value="L3_bact"/>
    <property type="match status" value="1"/>
</dbReference>
<comment type="subunit">
    <text evidence="8 10">Part of the 50S ribosomal subunit. Forms a cluster with proteins L14 and L19.</text>
</comment>
<reference evidence="12 13" key="1">
    <citation type="submission" date="2012-09" db="EMBL/GenBank/DDBJ databases">
        <title>Genome Sequence of alkane-degrading Bacterium Alcanivorax sp. 6-D-6.</title>
        <authorList>
            <person name="Lai Q."/>
            <person name="Shao Z."/>
        </authorList>
    </citation>
    <scope>NUCLEOTIDE SEQUENCE [LARGE SCALE GENOMIC DNA]</scope>
    <source>
        <strain evidence="12 13">6-D-6</strain>
    </source>
</reference>
<dbReference type="Gene3D" id="3.30.160.810">
    <property type="match status" value="1"/>
</dbReference>
<feature type="region of interest" description="Disordered" evidence="11">
    <location>
        <begin position="133"/>
        <end position="152"/>
    </location>
</feature>
<dbReference type="PANTHER" id="PTHR11229:SF16">
    <property type="entry name" value="LARGE RIBOSOMAL SUBUNIT PROTEIN UL3C"/>
    <property type="match status" value="1"/>
</dbReference>
<evidence type="ECO:0000256" key="11">
    <source>
        <dbReference type="SAM" id="MobiDB-lite"/>
    </source>
</evidence>
<evidence type="ECO:0000256" key="9">
    <source>
        <dbReference type="RuleBase" id="RU003905"/>
    </source>
</evidence>
<dbReference type="InterPro" id="IPR019926">
    <property type="entry name" value="Ribosomal_uL3_CS"/>
</dbReference>
<keyword evidence="2 8" id="KW-0488">Methylation</keyword>
<dbReference type="SUPFAM" id="SSF50447">
    <property type="entry name" value="Translation proteins"/>
    <property type="match status" value="1"/>
</dbReference>
<evidence type="ECO:0000256" key="2">
    <source>
        <dbReference type="ARBA" id="ARBA00022481"/>
    </source>
</evidence>
<name>A0ABQ6Y4T9_9GAMM</name>
<keyword evidence="6 8" id="KW-0687">Ribonucleoprotein</keyword>
<dbReference type="PANTHER" id="PTHR11229">
    <property type="entry name" value="50S RIBOSOMAL PROTEIN L3"/>
    <property type="match status" value="1"/>
</dbReference>
<dbReference type="InterPro" id="IPR009000">
    <property type="entry name" value="Transl_B-barrel_sf"/>
</dbReference>
<feature type="modified residue" description="N5-methylglutamine" evidence="8">
    <location>
        <position position="150"/>
    </location>
</feature>
<dbReference type="InterPro" id="IPR000597">
    <property type="entry name" value="Ribosomal_uL3"/>
</dbReference>
<protein>
    <recommendedName>
        <fullName evidence="7 8">Large ribosomal subunit protein uL3</fullName>
    </recommendedName>
</protein>
<dbReference type="Proteomes" id="UP000771797">
    <property type="component" value="Unassembled WGS sequence"/>
</dbReference>
<gene>
    <name evidence="8 12" type="primary">rplC</name>
    <name evidence="12" type="ORF">A6D6_03310</name>
</gene>
<dbReference type="Pfam" id="PF00297">
    <property type="entry name" value="Ribosomal_L3"/>
    <property type="match status" value="1"/>
</dbReference>
<dbReference type="InterPro" id="IPR019927">
    <property type="entry name" value="Ribosomal_uL3_bac/org-type"/>
</dbReference>
<comment type="caution">
    <text evidence="12">The sequence shown here is derived from an EMBL/GenBank/DDBJ whole genome shotgun (WGS) entry which is preliminary data.</text>
</comment>
<evidence type="ECO:0000313" key="13">
    <source>
        <dbReference type="Proteomes" id="UP000771797"/>
    </source>
</evidence>
<comment type="PTM">
    <text evidence="8">Methylated by PrmB.</text>
</comment>
<keyword evidence="13" id="KW-1185">Reference proteome</keyword>
<dbReference type="EMBL" id="AQPF01000036">
    <property type="protein sequence ID" value="KAF0804228.1"/>
    <property type="molecule type" value="Genomic_DNA"/>
</dbReference>